<dbReference type="GeneID" id="4316701"/>
<dbReference type="OMA" id="REMIDTF"/>
<proteinExistence type="inferred from homology"/>
<dbReference type="InterPro" id="IPR050425">
    <property type="entry name" value="NAD(P)_dehydrat-like"/>
</dbReference>
<dbReference type="OrthoDB" id="2735536at2759"/>
<organism evidence="4 5">
    <name type="scientific">Aspergillus terreus (strain NIH 2624 / FGSC A1156)</name>
    <dbReference type="NCBI Taxonomy" id="341663"/>
    <lineage>
        <taxon>Eukaryota</taxon>
        <taxon>Fungi</taxon>
        <taxon>Dikarya</taxon>
        <taxon>Ascomycota</taxon>
        <taxon>Pezizomycotina</taxon>
        <taxon>Eurotiomycetes</taxon>
        <taxon>Eurotiomycetidae</taxon>
        <taxon>Eurotiales</taxon>
        <taxon>Aspergillaceae</taxon>
        <taxon>Aspergillus</taxon>
        <taxon>Aspergillus subgen. Circumdati</taxon>
    </lineage>
</organism>
<evidence type="ECO:0000256" key="1">
    <source>
        <dbReference type="ARBA" id="ARBA00023002"/>
    </source>
</evidence>
<dbReference type="PANTHER" id="PTHR10366">
    <property type="entry name" value="NAD DEPENDENT EPIMERASE/DEHYDRATASE"/>
    <property type="match status" value="1"/>
</dbReference>
<feature type="domain" description="NAD-dependent epimerase/dehydratase" evidence="3">
    <location>
        <begin position="14"/>
        <end position="196"/>
    </location>
</feature>
<dbReference type="STRING" id="341663.Q0CVJ9"/>
<dbReference type="SUPFAM" id="SSF51735">
    <property type="entry name" value="NAD(P)-binding Rossmann-fold domains"/>
    <property type="match status" value="1"/>
</dbReference>
<comment type="similarity">
    <text evidence="2">Belongs to the NAD(P)-dependent epimerase/dehydratase family. Dihydroflavonol-4-reductase subfamily.</text>
</comment>
<dbReference type="RefSeq" id="XP_001211463.1">
    <property type="nucleotide sequence ID" value="XM_001211463.1"/>
</dbReference>
<dbReference type="AlphaFoldDB" id="Q0CVJ9"/>
<dbReference type="EMBL" id="CH476596">
    <property type="protein sequence ID" value="EAU37247.1"/>
    <property type="molecule type" value="Genomic_DNA"/>
</dbReference>
<dbReference type="PANTHER" id="PTHR10366:SF562">
    <property type="entry name" value="ALDEHYDE REDUCTASE II (AFU_ORTHOLOGUE AFUA_1G11360)"/>
    <property type="match status" value="1"/>
</dbReference>
<dbReference type="VEuPathDB" id="FungiDB:ATEG_02285"/>
<protein>
    <recommendedName>
        <fullName evidence="3">NAD-dependent epimerase/dehydratase domain-containing protein</fullName>
    </recommendedName>
</protein>
<reference evidence="5" key="1">
    <citation type="submission" date="2005-09" db="EMBL/GenBank/DDBJ databases">
        <title>Annotation of the Aspergillus terreus NIH2624 genome.</title>
        <authorList>
            <person name="Birren B.W."/>
            <person name="Lander E.S."/>
            <person name="Galagan J.E."/>
            <person name="Nusbaum C."/>
            <person name="Devon K."/>
            <person name="Henn M."/>
            <person name="Ma L.-J."/>
            <person name="Jaffe D.B."/>
            <person name="Butler J."/>
            <person name="Alvarez P."/>
            <person name="Gnerre S."/>
            <person name="Grabherr M."/>
            <person name="Kleber M."/>
            <person name="Mauceli E.W."/>
            <person name="Brockman W."/>
            <person name="Rounsley S."/>
            <person name="Young S.K."/>
            <person name="LaButti K."/>
            <person name="Pushparaj V."/>
            <person name="DeCaprio D."/>
            <person name="Crawford M."/>
            <person name="Koehrsen M."/>
            <person name="Engels R."/>
            <person name="Montgomery P."/>
            <person name="Pearson M."/>
            <person name="Howarth C."/>
            <person name="Larson L."/>
            <person name="Luoma S."/>
            <person name="White J."/>
            <person name="Alvarado L."/>
            <person name="Kodira C.D."/>
            <person name="Zeng Q."/>
            <person name="Oleary S."/>
            <person name="Yandava C."/>
            <person name="Denning D.W."/>
            <person name="Nierman W.C."/>
            <person name="Milne T."/>
            <person name="Madden K."/>
        </authorList>
    </citation>
    <scope>NUCLEOTIDE SEQUENCE [LARGE SCALE GENOMIC DNA]</scope>
    <source>
        <strain evidence="5">NIH 2624 / FGSC A1156</strain>
    </source>
</reference>
<dbReference type="InterPro" id="IPR001509">
    <property type="entry name" value="Epimerase_deHydtase"/>
</dbReference>
<keyword evidence="1" id="KW-0560">Oxidoreductase</keyword>
<dbReference type="eggNOG" id="KOG1502">
    <property type="taxonomic scope" value="Eukaryota"/>
</dbReference>
<dbReference type="Pfam" id="PF01370">
    <property type="entry name" value="Epimerase"/>
    <property type="match status" value="1"/>
</dbReference>
<evidence type="ECO:0000259" key="3">
    <source>
        <dbReference type="Pfam" id="PF01370"/>
    </source>
</evidence>
<accession>Q0CVJ9</accession>
<dbReference type="GO" id="GO:0016616">
    <property type="term" value="F:oxidoreductase activity, acting on the CH-OH group of donors, NAD or NADP as acceptor"/>
    <property type="evidence" value="ECO:0007669"/>
    <property type="project" value="TreeGrafter"/>
</dbReference>
<name>Q0CVJ9_ASPTN</name>
<evidence type="ECO:0000313" key="5">
    <source>
        <dbReference type="Proteomes" id="UP000007963"/>
    </source>
</evidence>
<dbReference type="InterPro" id="IPR036291">
    <property type="entry name" value="NAD(P)-bd_dom_sf"/>
</dbReference>
<dbReference type="HOGENOM" id="CLU_007383_9_4_1"/>
<gene>
    <name evidence="4" type="ORF">ATEG_02285</name>
</gene>
<evidence type="ECO:0000313" key="4">
    <source>
        <dbReference type="EMBL" id="EAU37247.1"/>
    </source>
</evidence>
<evidence type="ECO:0000256" key="2">
    <source>
        <dbReference type="ARBA" id="ARBA00023445"/>
    </source>
</evidence>
<sequence>MASQDATLPKGSRVLVTGANGFIASNVIDRLLSSGYIVRGTVRDTKPYLDGIFSKAYGEESFESVVLPSFEDTDALVSALDGVSGIIHAAADMSFSSDPNAVIPWVVNATLNVLAAAAKTPSVKNSYNDMSVKLAWDETTPEPLRRFAVYAASKTEAERKAWNWMEEQKPHFRLNTVLPGSTYGRMLHTEKPSSMIVPYKLLKGEDAYAFMVERAYEQDRHQDKH</sequence>
<dbReference type="Gene3D" id="3.40.50.720">
    <property type="entry name" value="NAD(P)-binding Rossmann-like Domain"/>
    <property type="match status" value="1"/>
</dbReference>
<dbReference type="Proteomes" id="UP000007963">
    <property type="component" value="Unassembled WGS sequence"/>
</dbReference>